<reference evidence="2 3" key="1">
    <citation type="journal article" date="2019" name="Nat. Med.">
        <title>A library of human gut bacterial isolates paired with longitudinal multiomics data enables mechanistic microbiome research.</title>
        <authorList>
            <person name="Poyet M."/>
            <person name="Groussin M."/>
            <person name="Gibbons S.M."/>
            <person name="Avila-Pacheco J."/>
            <person name="Jiang X."/>
            <person name="Kearney S.M."/>
            <person name="Perrotta A.R."/>
            <person name="Berdy B."/>
            <person name="Zhao S."/>
            <person name="Lieberman T.D."/>
            <person name="Swanson P.K."/>
            <person name="Smith M."/>
            <person name="Roesemann S."/>
            <person name="Alexander J.E."/>
            <person name="Rich S.A."/>
            <person name="Livny J."/>
            <person name="Vlamakis H."/>
            <person name="Clish C."/>
            <person name="Bullock K."/>
            <person name="Deik A."/>
            <person name="Scott J."/>
            <person name="Pierce K.A."/>
            <person name="Xavier R.J."/>
            <person name="Alm E.J."/>
        </authorList>
    </citation>
    <scope>NUCLEOTIDE SEQUENCE [LARGE SCALE GENOMIC DNA]</scope>
    <source>
        <strain evidence="2 3">BIOML-A41</strain>
    </source>
</reference>
<evidence type="ECO:0000313" key="2">
    <source>
        <dbReference type="EMBL" id="KAA4534247.1"/>
    </source>
</evidence>
<keyword evidence="1" id="KW-0732">Signal</keyword>
<gene>
    <name evidence="2" type="ORF">F3B85_15555</name>
</gene>
<name>A0A5M5M636_BACOV</name>
<evidence type="ECO:0000256" key="1">
    <source>
        <dbReference type="SAM" id="SignalP"/>
    </source>
</evidence>
<dbReference type="EMBL" id="VWGP01000011">
    <property type="protein sequence ID" value="KAA4534247.1"/>
    <property type="molecule type" value="Genomic_DNA"/>
</dbReference>
<feature type="chain" id="PRO_5030133398" description="Lipoprotein" evidence="1">
    <location>
        <begin position="23"/>
        <end position="191"/>
    </location>
</feature>
<evidence type="ECO:0000313" key="3">
    <source>
        <dbReference type="Proteomes" id="UP000478493"/>
    </source>
</evidence>
<proteinExistence type="predicted"/>
<feature type="signal peptide" evidence="1">
    <location>
        <begin position="1"/>
        <end position="22"/>
    </location>
</feature>
<evidence type="ECO:0008006" key="4">
    <source>
        <dbReference type="Google" id="ProtNLM"/>
    </source>
</evidence>
<sequence length="191" mass="22132">MKQRYFLQFILGILFSSFFIVACDSTDLFDTSTCIQKIEKSTKSISEQDSTFENLISVIAIAHNGYIYNTQDRQDYCHVYLDGAEYPAYPNITVPLENEKYVDIWHKMSYGKHHVKLVIMIDEGVRYSYQKCTILVTSEITALGEEFYYNTVDLDEDHTSTTTAGFVAEFDVDYPYLEENNYALSINLDFK</sequence>
<comment type="caution">
    <text evidence="2">The sequence shown here is derived from an EMBL/GenBank/DDBJ whole genome shotgun (WGS) entry which is preliminary data.</text>
</comment>
<dbReference type="Proteomes" id="UP000478493">
    <property type="component" value="Unassembled WGS sequence"/>
</dbReference>
<accession>A0A5M5M636</accession>
<organism evidence="2 3">
    <name type="scientific">Bacteroides ovatus</name>
    <dbReference type="NCBI Taxonomy" id="28116"/>
    <lineage>
        <taxon>Bacteria</taxon>
        <taxon>Pseudomonadati</taxon>
        <taxon>Bacteroidota</taxon>
        <taxon>Bacteroidia</taxon>
        <taxon>Bacteroidales</taxon>
        <taxon>Bacteroidaceae</taxon>
        <taxon>Bacteroides</taxon>
    </lineage>
</organism>
<dbReference type="PROSITE" id="PS51257">
    <property type="entry name" value="PROKAR_LIPOPROTEIN"/>
    <property type="match status" value="1"/>
</dbReference>
<protein>
    <recommendedName>
        <fullName evidence="4">Lipoprotein</fullName>
    </recommendedName>
</protein>
<dbReference type="RefSeq" id="WP_004304460.1">
    <property type="nucleotide sequence ID" value="NZ_CABKQC010000004.1"/>
</dbReference>
<dbReference type="AlphaFoldDB" id="A0A5M5M636"/>